<evidence type="ECO:0000313" key="5">
    <source>
        <dbReference type="Proteomes" id="UP000650994"/>
    </source>
</evidence>
<feature type="domain" description="N-acetyltransferase" evidence="1">
    <location>
        <begin position="2"/>
        <end position="151"/>
    </location>
</feature>
<dbReference type="Gene3D" id="3.40.630.30">
    <property type="match status" value="1"/>
</dbReference>
<organism evidence="3 4">
    <name type="scientific">Chishuiella changwenlii</name>
    <dbReference type="NCBI Taxonomy" id="1434701"/>
    <lineage>
        <taxon>Bacteria</taxon>
        <taxon>Pseudomonadati</taxon>
        <taxon>Bacteroidota</taxon>
        <taxon>Flavobacteriia</taxon>
        <taxon>Flavobacteriales</taxon>
        <taxon>Weeksellaceae</taxon>
        <taxon>Chishuiella</taxon>
    </lineage>
</organism>
<dbReference type="RefSeq" id="WP_229731949.1">
    <property type="nucleotide sequence ID" value="NZ_BMFL01000030.1"/>
</dbReference>
<reference evidence="2" key="5">
    <citation type="submission" date="2024-05" db="EMBL/GenBank/DDBJ databases">
        <authorList>
            <person name="Sun Q."/>
            <person name="Zhou Y."/>
        </authorList>
    </citation>
    <scope>NUCLEOTIDE SEQUENCE</scope>
    <source>
        <strain evidence="2">CGMCC 1.12707</strain>
    </source>
</reference>
<evidence type="ECO:0000313" key="3">
    <source>
        <dbReference type="EMBL" id="SHL74194.1"/>
    </source>
</evidence>
<keyword evidence="5" id="KW-1185">Reference proteome</keyword>
<proteinExistence type="predicted"/>
<protein>
    <submittedName>
        <fullName evidence="3">Acetyltransferase (GNAT) family protein</fullName>
    </submittedName>
    <submittedName>
        <fullName evidence="2">N-acetyltransferase</fullName>
    </submittedName>
</protein>
<dbReference type="Proteomes" id="UP000650994">
    <property type="component" value="Unassembled WGS sequence"/>
</dbReference>
<dbReference type="InterPro" id="IPR000182">
    <property type="entry name" value="GNAT_dom"/>
</dbReference>
<dbReference type="CDD" id="cd04301">
    <property type="entry name" value="NAT_SF"/>
    <property type="match status" value="1"/>
</dbReference>
<accession>A0A1M7D409</accession>
<dbReference type="Pfam" id="PF00583">
    <property type="entry name" value="Acetyltransf_1"/>
    <property type="match status" value="1"/>
</dbReference>
<reference evidence="2" key="1">
    <citation type="journal article" date="2014" name="Int. J. Syst. Evol. Microbiol.">
        <title>Complete genome of a new Firmicutes species belonging to the dominant human colonic microbiota ('Ruminococcus bicirculans') reveals two chromosomes and a selective capacity to utilize plant glucans.</title>
        <authorList>
            <consortium name="NISC Comparative Sequencing Program"/>
            <person name="Wegmann U."/>
            <person name="Louis P."/>
            <person name="Goesmann A."/>
            <person name="Henrissat B."/>
            <person name="Duncan S.H."/>
            <person name="Flint H.J."/>
        </authorList>
    </citation>
    <scope>NUCLEOTIDE SEQUENCE</scope>
    <source>
        <strain evidence="2">CGMCC 1.12707</strain>
    </source>
</reference>
<dbReference type="SUPFAM" id="SSF55729">
    <property type="entry name" value="Acyl-CoA N-acyltransferases (Nat)"/>
    <property type="match status" value="1"/>
</dbReference>
<dbReference type="PROSITE" id="PS51186">
    <property type="entry name" value="GNAT"/>
    <property type="match status" value="1"/>
</dbReference>
<dbReference type="EMBL" id="BMFL01000030">
    <property type="protein sequence ID" value="GGF10914.1"/>
    <property type="molecule type" value="Genomic_DNA"/>
</dbReference>
<reference evidence="5" key="4">
    <citation type="journal article" date="2019" name="Int. J. Syst. Evol. Microbiol.">
        <title>The Global Catalogue of Microorganisms (GCM) 10K type strain sequencing project: providing services to taxonomists for standard genome sequencing and annotation.</title>
        <authorList>
            <consortium name="The Broad Institute Genomics Platform"/>
            <consortium name="The Broad Institute Genome Sequencing Center for Infectious Disease"/>
            <person name="Wu L."/>
            <person name="Ma J."/>
        </authorList>
    </citation>
    <scope>NUCLEOTIDE SEQUENCE [LARGE SCALE GENOMIC DNA]</scope>
    <source>
        <strain evidence="5">CGMCC 1.12707</strain>
    </source>
</reference>
<reference evidence="3" key="3">
    <citation type="submission" date="2016-11" db="EMBL/GenBank/DDBJ databases">
        <authorList>
            <person name="Jaros S."/>
            <person name="Januszkiewicz K."/>
            <person name="Wedrychowicz H."/>
        </authorList>
    </citation>
    <scope>NUCLEOTIDE SEQUENCE [LARGE SCALE GENOMIC DNA]</scope>
    <source>
        <strain evidence="3">DSM 27989</strain>
    </source>
</reference>
<evidence type="ECO:0000259" key="1">
    <source>
        <dbReference type="PROSITE" id="PS51186"/>
    </source>
</evidence>
<sequence length="151" mass="17985">MIKIISLRENKEYLERGIQFIQESWNEVPPIIYEDCINHSINAEQPLPQWYLLEKENEIIGCAGLITNDFISRMDLYPWLCALFIKENERGNNYANLLIKKAKEDTKKFGFKYLNLCTDFTAYYEKFGFQYIGQGHHPWEEESRIYQISVD</sequence>
<gene>
    <name evidence="2" type="ORF">GCM10010984_30030</name>
    <name evidence="3" type="ORF">SAMN05443634_11811</name>
</gene>
<dbReference type="InterPro" id="IPR016181">
    <property type="entry name" value="Acyl_CoA_acyltransferase"/>
</dbReference>
<evidence type="ECO:0000313" key="4">
    <source>
        <dbReference type="Proteomes" id="UP000184120"/>
    </source>
</evidence>
<evidence type="ECO:0000313" key="2">
    <source>
        <dbReference type="EMBL" id="GGF10914.1"/>
    </source>
</evidence>
<dbReference type="Proteomes" id="UP000184120">
    <property type="component" value="Unassembled WGS sequence"/>
</dbReference>
<keyword evidence="3" id="KW-0808">Transferase</keyword>
<dbReference type="GO" id="GO:0016747">
    <property type="term" value="F:acyltransferase activity, transferring groups other than amino-acyl groups"/>
    <property type="evidence" value="ECO:0007669"/>
    <property type="project" value="InterPro"/>
</dbReference>
<dbReference type="STRING" id="1434701.SAMN05443634_11811"/>
<dbReference type="AlphaFoldDB" id="A0A1M7D409"/>
<dbReference type="EMBL" id="FRBH01000018">
    <property type="protein sequence ID" value="SHL74194.1"/>
    <property type="molecule type" value="Genomic_DNA"/>
</dbReference>
<name>A0A1M7D409_9FLAO</name>
<reference evidence="4" key="2">
    <citation type="submission" date="2016-11" db="EMBL/GenBank/DDBJ databases">
        <authorList>
            <person name="Varghese N."/>
            <person name="Submissions S."/>
        </authorList>
    </citation>
    <scope>NUCLEOTIDE SEQUENCE [LARGE SCALE GENOMIC DNA]</scope>
    <source>
        <strain evidence="4">DSM 27989</strain>
    </source>
</reference>